<protein>
    <recommendedName>
        <fullName evidence="4">Translation initiation factor IF-3</fullName>
    </recommendedName>
</protein>
<dbReference type="PANTHER" id="PTHR10938:SF0">
    <property type="entry name" value="TRANSLATION INITIATION FACTOR IF-3, MITOCHONDRIAL"/>
    <property type="match status" value="1"/>
</dbReference>
<dbReference type="Proteomes" id="UP000034774">
    <property type="component" value="Unassembled WGS sequence"/>
</dbReference>
<evidence type="ECO:0000259" key="6">
    <source>
        <dbReference type="Pfam" id="PF00707"/>
    </source>
</evidence>
<evidence type="ECO:0000256" key="1">
    <source>
        <dbReference type="ARBA" id="ARBA00005439"/>
    </source>
</evidence>
<dbReference type="InterPro" id="IPR001288">
    <property type="entry name" value="Translation_initiation_fac_3"/>
</dbReference>
<dbReference type="SUPFAM" id="SSF55200">
    <property type="entry name" value="Translation initiation factor IF3, C-terminal domain"/>
    <property type="match status" value="1"/>
</dbReference>
<dbReference type="InterPro" id="IPR036788">
    <property type="entry name" value="T_IF-3_C_sf"/>
</dbReference>
<evidence type="ECO:0000256" key="5">
    <source>
        <dbReference type="SAM" id="MobiDB-lite"/>
    </source>
</evidence>
<feature type="domain" description="Translation initiation factor 3 C-terminal" evidence="6">
    <location>
        <begin position="87"/>
        <end position="169"/>
    </location>
</feature>
<dbReference type="GO" id="GO:0005737">
    <property type="term" value="C:cytoplasm"/>
    <property type="evidence" value="ECO:0007669"/>
    <property type="project" value="UniProtKB-ARBA"/>
</dbReference>
<keyword evidence="2 8" id="KW-0396">Initiation factor</keyword>
<comment type="similarity">
    <text evidence="1">Belongs to the IF-3 family.</text>
</comment>
<name>A0A0G0LWG4_9BACT</name>
<dbReference type="PANTHER" id="PTHR10938">
    <property type="entry name" value="TRANSLATION INITIATION FACTOR IF-3"/>
    <property type="match status" value="1"/>
</dbReference>
<dbReference type="NCBIfam" id="TIGR00168">
    <property type="entry name" value="infC"/>
    <property type="match status" value="1"/>
</dbReference>
<dbReference type="InterPro" id="IPR019815">
    <property type="entry name" value="Translation_initiation_fac_3_C"/>
</dbReference>
<dbReference type="GO" id="GO:0043022">
    <property type="term" value="F:ribosome binding"/>
    <property type="evidence" value="ECO:0007669"/>
    <property type="project" value="TreeGrafter"/>
</dbReference>
<proteinExistence type="inferred from homology"/>
<dbReference type="GO" id="GO:0032790">
    <property type="term" value="P:ribosome disassembly"/>
    <property type="evidence" value="ECO:0007669"/>
    <property type="project" value="TreeGrafter"/>
</dbReference>
<feature type="region of interest" description="Disordered" evidence="5">
    <location>
        <begin position="179"/>
        <end position="203"/>
    </location>
</feature>
<comment type="caution">
    <text evidence="8">The sequence shown here is derived from an EMBL/GenBank/DDBJ whole genome shotgun (WGS) entry which is preliminary data.</text>
</comment>
<dbReference type="GO" id="GO:0003743">
    <property type="term" value="F:translation initiation factor activity"/>
    <property type="evidence" value="ECO:0007669"/>
    <property type="project" value="UniProtKB-UniRule"/>
</dbReference>
<dbReference type="EMBL" id="LBVU01000002">
    <property type="protein sequence ID" value="KKQ92360.1"/>
    <property type="molecule type" value="Genomic_DNA"/>
</dbReference>
<evidence type="ECO:0000256" key="2">
    <source>
        <dbReference type="ARBA" id="ARBA00022540"/>
    </source>
</evidence>
<evidence type="ECO:0000313" key="8">
    <source>
        <dbReference type="EMBL" id="KKQ92360.1"/>
    </source>
</evidence>
<evidence type="ECO:0000259" key="7">
    <source>
        <dbReference type="Pfam" id="PF05198"/>
    </source>
</evidence>
<dbReference type="Gene3D" id="3.30.110.10">
    <property type="entry name" value="Translation initiation factor 3 (IF-3), C-terminal domain"/>
    <property type="match status" value="1"/>
</dbReference>
<organism evidence="8 9">
    <name type="scientific">Candidatus Woesebacteria bacterium GW2011_GWB1_39_10</name>
    <dbReference type="NCBI Taxonomy" id="1618572"/>
    <lineage>
        <taxon>Bacteria</taxon>
        <taxon>Candidatus Woeseibacteriota</taxon>
    </lineage>
</organism>
<evidence type="ECO:0000313" key="9">
    <source>
        <dbReference type="Proteomes" id="UP000034774"/>
    </source>
</evidence>
<dbReference type="Pfam" id="PF05198">
    <property type="entry name" value="IF3_N"/>
    <property type="match status" value="1"/>
</dbReference>
<gene>
    <name evidence="8" type="ORF">UT17_C0002G0023</name>
</gene>
<dbReference type="SUPFAM" id="SSF54364">
    <property type="entry name" value="Translation initiation factor IF3, N-terminal domain"/>
    <property type="match status" value="1"/>
</dbReference>
<evidence type="ECO:0000256" key="3">
    <source>
        <dbReference type="ARBA" id="ARBA00022917"/>
    </source>
</evidence>
<keyword evidence="3" id="KW-0648">Protein biosynthesis</keyword>
<dbReference type="STRING" id="1618572.UT17_C0002G0023"/>
<dbReference type="InterPro" id="IPR019814">
    <property type="entry name" value="Translation_initiation_fac_3_N"/>
</dbReference>
<dbReference type="InterPro" id="IPR036787">
    <property type="entry name" value="T_IF-3_N_sf"/>
</dbReference>
<evidence type="ECO:0000256" key="4">
    <source>
        <dbReference type="NCBIfam" id="TIGR00168"/>
    </source>
</evidence>
<feature type="domain" description="Translation initiation factor 3 N-terminal" evidence="7">
    <location>
        <begin position="13"/>
        <end position="78"/>
    </location>
</feature>
<reference evidence="8 9" key="1">
    <citation type="journal article" date="2015" name="Nature">
        <title>rRNA introns, odd ribosomes, and small enigmatic genomes across a large radiation of phyla.</title>
        <authorList>
            <person name="Brown C.T."/>
            <person name="Hug L.A."/>
            <person name="Thomas B.C."/>
            <person name="Sharon I."/>
            <person name="Castelle C.J."/>
            <person name="Singh A."/>
            <person name="Wilkins M.J."/>
            <person name="Williams K.H."/>
            <person name="Banfield J.F."/>
        </authorList>
    </citation>
    <scope>NUCLEOTIDE SEQUENCE [LARGE SCALE GENOMIC DNA]</scope>
</reference>
<dbReference type="Gene3D" id="3.10.20.80">
    <property type="entry name" value="Translation initiation factor 3 (IF-3), N-terminal domain"/>
    <property type="match status" value="1"/>
</dbReference>
<sequence>MAKQKLYWRTDFSIRAPSLRVIDSEGKLVGVLTKDEAIKKAHEAELTLIEIAPNAVPPVAKIADYGKFKYAEEKKLAKQSKGVKGGEVKEIRFSPFIGENDFQTRIKRIKEFFADKNKVRVVVVFKGPQMRVKNTGYLVIKRVLDVLGDSVITDMPPKFLGKHLITVISQTTKVKKVKEQDVSEVSEPDESNHAKNQIKKIIN</sequence>
<dbReference type="Pfam" id="PF00707">
    <property type="entry name" value="IF3_C"/>
    <property type="match status" value="1"/>
</dbReference>
<accession>A0A0G0LWG4</accession>
<dbReference type="AlphaFoldDB" id="A0A0G0LWG4"/>